<dbReference type="GO" id="GO:0009882">
    <property type="term" value="F:blue light photoreceptor activity"/>
    <property type="evidence" value="ECO:0007669"/>
    <property type="project" value="InterPro"/>
</dbReference>
<dbReference type="InterPro" id="IPR036046">
    <property type="entry name" value="Acylphosphatase-like_dom_sf"/>
</dbReference>
<dbReference type="GO" id="GO:0071949">
    <property type="term" value="F:FAD binding"/>
    <property type="evidence" value="ECO:0007669"/>
    <property type="project" value="InterPro"/>
</dbReference>
<dbReference type="STRING" id="161398.PP2015_3595"/>
<proteinExistence type="predicted"/>
<dbReference type="SMART" id="SM01034">
    <property type="entry name" value="BLUF"/>
    <property type="match status" value="1"/>
</dbReference>
<dbReference type="PATRIC" id="fig|161398.10.peg.3668"/>
<keyword evidence="3" id="KW-1185">Reference proteome</keyword>
<evidence type="ECO:0000259" key="1">
    <source>
        <dbReference type="PROSITE" id="PS50925"/>
    </source>
</evidence>
<dbReference type="InterPro" id="IPR007024">
    <property type="entry name" value="BLUF_domain"/>
</dbReference>
<dbReference type="Pfam" id="PF04940">
    <property type="entry name" value="BLUF"/>
    <property type="match status" value="1"/>
</dbReference>
<reference evidence="2 3" key="1">
    <citation type="submission" date="2015-11" db="EMBL/GenBank/DDBJ databases">
        <authorList>
            <person name="Zhang Y."/>
            <person name="Guo Z."/>
        </authorList>
    </citation>
    <scope>NUCLEOTIDE SEQUENCE [LARGE SCALE GENOMIC DNA]</scope>
    <source>
        <strain evidence="2 3">KCTC 12086</strain>
    </source>
</reference>
<organism evidence="2 3">
    <name type="scientific">Pseudoalteromonas phenolica</name>
    <dbReference type="NCBI Taxonomy" id="161398"/>
    <lineage>
        <taxon>Bacteria</taxon>
        <taxon>Pseudomonadati</taxon>
        <taxon>Pseudomonadota</taxon>
        <taxon>Gammaproteobacteria</taxon>
        <taxon>Alteromonadales</taxon>
        <taxon>Pseudoalteromonadaceae</taxon>
        <taxon>Pseudoalteromonas</taxon>
    </lineage>
</organism>
<gene>
    <name evidence="2" type="ORF">PP2015_3595</name>
</gene>
<name>A0A0S2K7F3_9GAMM</name>
<evidence type="ECO:0000313" key="2">
    <source>
        <dbReference type="EMBL" id="ALO44069.1"/>
    </source>
</evidence>
<dbReference type="PROSITE" id="PS50925">
    <property type="entry name" value="BLUF"/>
    <property type="match status" value="1"/>
</dbReference>
<accession>A0A0S2K7F3</accession>
<dbReference type="Gene3D" id="3.30.70.100">
    <property type="match status" value="1"/>
</dbReference>
<dbReference type="OrthoDB" id="9809287at2"/>
<evidence type="ECO:0000313" key="3">
    <source>
        <dbReference type="Proteomes" id="UP000061457"/>
    </source>
</evidence>
<dbReference type="RefSeq" id="WP_058031956.1">
    <property type="nucleotide sequence ID" value="NZ_CP013188.1"/>
</dbReference>
<dbReference type="AlphaFoldDB" id="A0A0S2K7F3"/>
<dbReference type="Proteomes" id="UP000061457">
    <property type="component" value="Chromosome II"/>
</dbReference>
<protein>
    <recommendedName>
        <fullName evidence="1">BLUF domain-containing protein</fullName>
    </recommendedName>
</protein>
<feature type="domain" description="BLUF" evidence="1">
    <location>
        <begin position="2"/>
        <end position="93"/>
    </location>
</feature>
<dbReference type="KEGG" id="pphe:PP2015_3595"/>
<dbReference type="EMBL" id="CP013188">
    <property type="protein sequence ID" value="ALO44069.1"/>
    <property type="molecule type" value="Genomic_DNA"/>
</dbReference>
<sequence length="138" mass="15808">MLIEFIFTSATPAPLAWTELEVLRHECERRNKIEGITGMLLYDGKNFMQVIEGQEQKVLALFRLIASDSRHCNVEAIISNPIENRNFKSWSMGVITLDENNQTQQVTELTGKSKKPLSFKLLYAFAHQEIRIDALSHT</sequence>
<dbReference type="SUPFAM" id="SSF54975">
    <property type="entry name" value="Acylphosphatase/BLUF domain-like"/>
    <property type="match status" value="1"/>
</dbReference>